<feature type="binding site" evidence="4">
    <location>
        <begin position="8"/>
        <end position="9"/>
    </location>
    <ligand>
        <name>D-ribulose 5-phosphate</name>
        <dbReference type="ChEBI" id="CHEBI:58121"/>
    </ligand>
</feature>
<protein>
    <submittedName>
        <fullName evidence="5">Ribose 5-phosphate isomerase B</fullName>
        <ecNumber evidence="5">5.3.1.6</ecNumber>
    </submittedName>
</protein>
<evidence type="ECO:0000256" key="2">
    <source>
        <dbReference type="ARBA" id="ARBA00023235"/>
    </source>
</evidence>
<feature type="active site" description="Proton donor" evidence="3">
    <location>
        <position position="98"/>
    </location>
</feature>
<sequence length="142" mass="15382">MKIAIGGDHAGFAYKEAVVALLKDKGVAVEDFGPFSEESVDYPDFVHPVAKKVDAKEADLGILICGSGNGVAMTANKYQSVRAALCWQTELAALARQHNNANVLCIPARFVDLALAKNMVETFLNESFEGGRHERRVNKISC</sequence>
<name>A1ZPN9_MICM2</name>
<feature type="binding site" evidence="4">
    <location>
        <begin position="66"/>
        <end position="70"/>
    </location>
    <ligand>
        <name>D-ribulose 5-phosphate</name>
        <dbReference type="ChEBI" id="CHEBI:58121"/>
    </ligand>
</feature>
<feature type="binding site" evidence="4">
    <location>
        <position position="136"/>
    </location>
    <ligand>
        <name>D-ribulose 5-phosphate</name>
        <dbReference type="ChEBI" id="CHEBI:58121"/>
    </ligand>
</feature>
<dbReference type="OrthoDB" id="1778624at2"/>
<comment type="similarity">
    <text evidence="1">Belongs to the LacAB/RpiB family.</text>
</comment>
<feature type="binding site" evidence="4">
    <location>
        <position position="132"/>
    </location>
    <ligand>
        <name>D-ribulose 5-phosphate</name>
        <dbReference type="ChEBI" id="CHEBI:58121"/>
    </ligand>
</feature>
<evidence type="ECO:0000256" key="4">
    <source>
        <dbReference type="PIRSR" id="PIRSR005384-2"/>
    </source>
</evidence>
<gene>
    <name evidence="5" type="ORF">M23134_02791</name>
</gene>
<dbReference type="PIRSF" id="PIRSF005384">
    <property type="entry name" value="RpiB_LacA_B"/>
    <property type="match status" value="1"/>
</dbReference>
<dbReference type="InterPro" id="IPR003500">
    <property type="entry name" value="RpiB_LacA_LacB"/>
</dbReference>
<keyword evidence="6" id="KW-1185">Reference proteome</keyword>
<dbReference type="Proteomes" id="UP000004095">
    <property type="component" value="Unassembled WGS sequence"/>
</dbReference>
<evidence type="ECO:0000313" key="6">
    <source>
        <dbReference type="Proteomes" id="UP000004095"/>
    </source>
</evidence>
<dbReference type="NCBIfam" id="NF004051">
    <property type="entry name" value="PRK05571.1"/>
    <property type="match status" value="1"/>
</dbReference>
<dbReference type="GO" id="GO:0009052">
    <property type="term" value="P:pentose-phosphate shunt, non-oxidative branch"/>
    <property type="evidence" value="ECO:0007669"/>
    <property type="project" value="TreeGrafter"/>
</dbReference>
<dbReference type="Gene3D" id="3.40.1400.10">
    <property type="entry name" value="Sugar-phosphate isomerase, RpiB/LacA/LacB"/>
    <property type="match status" value="1"/>
</dbReference>
<keyword evidence="2 5" id="KW-0413">Isomerase</keyword>
<dbReference type="EMBL" id="AAWS01000022">
    <property type="protein sequence ID" value="EAY27544.1"/>
    <property type="molecule type" value="Genomic_DNA"/>
</dbReference>
<dbReference type="SUPFAM" id="SSF89623">
    <property type="entry name" value="Ribose/Galactose isomerase RpiB/AlsB"/>
    <property type="match status" value="1"/>
</dbReference>
<dbReference type="AlphaFoldDB" id="A1ZPN9"/>
<dbReference type="GO" id="GO:0004751">
    <property type="term" value="F:ribose-5-phosphate isomerase activity"/>
    <property type="evidence" value="ECO:0007669"/>
    <property type="project" value="UniProtKB-EC"/>
</dbReference>
<feature type="binding site" evidence="4">
    <location>
        <position position="99"/>
    </location>
    <ligand>
        <name>D-ribulose 5-phosphate</name>
        <dbReference type="ChEBI" id="CHEBI:58121"/>
    </ligand>
</feature>
<evidence type="ECO:0000256" key="1">
    <source>
        <dbReference type="ARBA" id="ARBA00008754"/>
    </source>
</evidence>
<dbReference type="GO" id="GO:0019316">
    <property type="term" value="P:D-allose catabolic process"/>
    <property type="evidence" value="ECO:0007669"/>
    <property type="project" value="TreeGrafter"/>
</dbReference>
<feature type="active site" description="Proton acceptor" evidence="3">
    <location>
        <position position="65"/>
    </location>
</feature>
<evidence type="ECO:0000256" key="3">
    <source>
        <dbReference type="PIRSR" id="PIRSR005384-1"/>
    </source>
</evidence>
<dbReference type="PANTHER" id="PTHR30345:SF0">
    <property type="entry name" value="DNA DAMAGE-REPAIR_TOLERATION PROTEIN DRT102"/>
    <property type="match status" value="1"/>
</dbReference>
<feature type="binding site" evidence="4">
    <location>
        <position position="109"/>
    </location>
    <ligand>
        <name>D-ribulose 5-phosphate</name>
        <dbReference type="ChEBI" id="CHEBI:58121"/>
    </ligand>
</feature>
<dbReference type="InterPro" id="IPR004785">
    <property type="entry name" value="RpiB"/>
</dbReference>
<organism evidence="5 6">
    <name type="scientific">Microscilla marina ATCC 23134</name>
    <dbReference type="NCBI Taxonomy" id="313606"/>
    <lineage>
        <taxon>Bacteria</taxon>
        <taxon>Pseudomonadati</taxon>
        <taxon>Bacteroidota</taxon>
        <taxon>Cytophagia</taxon>
        <taxon>Cytophagales</taxon>
        <taxon>Microscillaceae</taxon>
        <taxon>Microscilla</taxon>
    </lineage>
</organism>
<dbReference type="eggNOG" id="COG0698">
    <property type="taxonomic scope" value="Bacteria"/>
</dbReference>
<dbReference type="InterPro" id="IPR036569">
    <property type="entry name" value="RpiB_LacA_LacB_sf"/>
</dbReference>
<dbReference type="Pfam" id="PF02502">
    <property type="entry name" value="LacAB_rpiB"/>
    <property type="match status" value="1"/>
</dbReference>
<dbReference type="RefSeq" id="WP_002699163.1">
    <property type="nucleotide sequence ID" value="NZ_AAWS01000022.1"/>
</dbReference>
<proteinExistence type="inferred from homology"/>
<dbReference type="NCBIfam" id="TIGR01120">
    <property type="entry name" value="rpiB"/>
    <property type="match status" value="1"/>
</dbReference>
<reference evidence="5 6" key="1">
    <citation type="submission" date="2007-01" db="EMBL/GenBank/DDBJ databases">
        <authorList>
            <person name="Haygood M."/>
            <person name="Podell S."/>
            <person name="Anderson C."/>
            <person name="Hopkinson B."/>
            <person name="Roe K."/>
            <person name="Barbeau K."/>
            <person name="Gaasterland T."/>
            <person name="Ferriera S."/>
            <person name="Johnson J."/>
            <person name="Kravitz S."/>
            <person name="Beeson K."/>
            <person name="Sutton G."/>
            <person name="Rogers Y.-H."/>
            <person name="Friedman R."/>
            <person name="Frazier M."/>
            <person name="Venter J.C."/>
        </authorList>
    </citation>
    <scope>NUCLEOTIDE SEQUENCE [LARGE SCALE GENOMIC DNA]</scope>
    <source>
        <strain evidence="5 6">ATCC 23134</strain>
    </source>
</reference>
<accession>A1ZPN9</accession>
<dbReference type="EC" id="5.3.1.6" evidence="5"/>
<dbReference type="PANTHER" id="PTHR30345">
    <property type="entry name" value="RIBOSE-5-PHOSPHATE ISOMERASE B"/>
    <property type="match status" value="1"/>
</dbReference>
<evidence type="ECO:0000313" key="5">
    <source>
        <dbReference type="EMBL" id="EAY27544.1"/>
    </source>
</evidence>
<dbReference type="NCBIfam" id="TIGR00689">
    <property type="entry name" value="rpiB_lacA_lacB"/>
    <property type="match status" value="1"/>
</dbReference>
<comment type="caution">
    <text evidence="5">The sequence shown here is derived from an EMBL/GenBank/DDBJ whole genome shotgun (WGS) entry which is preliminary data.</text>
</comment>